<organism evidence="1 2">
    <name type="scientific">Actinomyces johnsonii</name>
    <dbReference type="NCBI Taxonomy" id="544581"/>
    <lineage>
        <taxon>Bacteria</taxon>
        <taxon>Bacillati</taxon>
        <taxon>Actinomycetota</taxon>
        <taxon>Actinomycetes</taxon>
        <taxon>Actinomycetales</taxon>
        <taxon>Actinomycetaceae</taxon>
        <taxon>Actinomyces</taxon>
    </lineage>
</organism>
<gene>
    <name evidence="1" type="ORF">FK256_08595</name>
</gene>
<dbReference type="Proteomes" id="UP000319010">
    <property type="component" value="Unassembled WGS sequence"/>
</dbReference>
<evidence type="ECO:0000313" key="2">
    <source>
        <dbReference type="Proteomes" id="UP000319010"/>
    </source>
</evidence>
<evidence type="ECO:0000313" key="1">
    <source>
        <dbReference type="EMBL" id="TQD42690.1"/>
    </source>
</evidence>
<name>A0A507ZY78_9ACTO</name>
<comment type="caution">
    <text evidence="1">The sequence shown here is derived from an EMBL/GenBank/DDBJ whole genome shotgun (WGS) entry which is preliminary data.</text>
</comment>
<sequence>MATPASLGTALPYIPLNPAVEPPMSLTSHLNDKQSPFHKLVEDCAPALATAAGQSKAGKEFATQLGFYDLVKAPLVVPLPKEVQDKRRHSPTVGTAFDIRTRMMLDQFEPTYSASALGVRAFALMYARLMKDGERITDMLADSFREAENLMIQGTEEDKDRASIIFTWCEALYRAGLRALFSSLGERLHASKTVDELFASIPPAMLADVSNLRAANQVQVEQWRTMIRKGVEYTENPHFTGASLVGGADGDWFIDDTLFDCKVKDTITAPWVRKTLMQLLGYLILDLDNDYQAQRIGIWLPRQATVRTWEIEEILGNDASTILAKARVDVQSVMERGVGVVA</sequence>
<protein>
    <submittedName>
        <fullName evidence="1">Uncharacterized protein</fullName>
    </submittedName>
</protein>
<reference evidence="1 2" key="1">
    <citation type="submission" date="2019-06" db="EMBL/GenBank/DDBJ databases">
        <title>Draft genome sequence of Actinomyces johnsonii CCUG 34287T.</title>
        <authorList>
            <person name="Salva-Serra F."/>
            <person name="Cardew S."/>
            <person name="Moore E."/>
        </authorList>
    </citation>
    <scope>NUCLEOTIDE SEQUENCE [LARGE SCALE GENOMIC DNA]</scope>
    <source>
        <strain evidence="1 2">CCUG 34287</strain>
    </source>
</reference>
<accession>A0A507ZY78</accession>
<dbReference type="AlphaFoldDB" id="A0A507ZY78"/>
<proteinExistence type="predicted"/>
<dbReference type="EMBL" id="VICB01000013">
    <property type="protein sequence ID" value="TQD42690.1"/>
    <property type="molecule type" value="Genomic_DNA"/>
</dbReference>